<protein>
    <submittedName>
        <fullName evidence="2">BEN domain-containing protein</fullName>
    </submittedName>
</protein>
<name>A0AC35TNN5_9BILA</name>
<evidence type="ECO:0000313" key="1">
    <source>
        <dbReference type="Proteomes" id="UP000095286"/>
    </source>
</evidence>
<dbReference type="WBParaSite" id="RSKR_0000271600.1">
    <property type="protein sequence ID" value="RSKR_0000271600.1"/>
    <property type="gene ID" value="RSKR_0000271600"/>
</dbReference>
<evidence type="ECO:0000313" key="2">
    <source>
        <dbReference type="WBParaSite" id="RSKR_0000271600.1"/>
    </source>
</evidence>
<accession>A0AC35TNN5</accession>
<reference evidence="2" key="1">
    <citation type="submission" date="2016-11" db="UniProtKB">
        <authorList>
            <consortium name="WormBaseParasite"/>
        </authorList>
    </citation>
    <scope>IDENTIFICATION</scope>
    <source>
        <strain evidence="2">KR3021</strain>
    </source>
</reference>
<sequence>MTKSGSSKLPTGSRMATNYLHIMSPYRRLIMEDGNVATAELLQNAETGIEGIKYPSMDCKMLNLVESIQRQEWYTNETHTSGSKCDAYYKSRDEFLKDKNGGAIIMRNENSISEILSKEIRCNIKKLCRINFNDSSFERLKSSFQLTAKLYLNKFKHMPDKDDCEIAERAMVDVKMLLEAREIALKLIRQIDSVHEEGENTNTIDFRNTTPNDQATNIVQVGSASQNDQMIGTNDTMFTTPGRESSPGICKRELHTNIDITTLLKNSGLEKVKCTTPNVPSEKLPPKDEDGNADFNNVSEEIPIQNTPAHCIPLCTSISTTKDNNADFNDVSKETPIQNTPAHCTSLCTPISTTKRKKHVRTGQMQGLIEYTQKHPGYFLPKEEDVVYLHGHGLRKKRHLVYNCGKVKKPRRKAETPKETRE</sequence>
<proteinExistence type="predicted"/>
<dbReference type="Proteomes" id="UP000095286">
    <property type="component" value="Unplaced"/>
</dbReference>
<organism evidence="1 2">
    <name type="scientific">Rhabditophanes sp. KR3021</name>
    <dbReference type="NCBI Taxonomy" id="114890"/>
    <lineage>
        <taxon>Eukaryota</taxon>
        <taxon>Metazoa</taxon>
        <taxon>Ecdysozoa</taxon>
        <taxon>Nematoda</taxon>
        <taxon>Chromadorea</taxon>
        <taxon>Rhabditida</taxon>
        <taxon>Tylenchina</taxon>
        <taxon>Panagrolaimomorpha</taxon>
        <taxon>Strongyloidoidea</taxon>
        <taxon>Alloionematidae</taxon>
        <taxon>Rhabditophanes</taxon>
    </lineage>
</organism>